<dbReference type="EMBL" id="MSTI01000086">
    <property type="protein sequence ID" value="OLV17808.1"/>
    <property type="molecule type" value="Genomic_DNA"/>
</dbReference>
<keyword evidence="1" id="KW-1133">Transmembrane helix</keyword>
<sequence length="146" mass="15215">MLEAFVRDVRSGRDGLVRAARRAYLLGLAALALPGVVLGALLLLTHPAPVPLSALLLLLGVALLLSLGALHFARKAAHNTAQPARQAALTGAIQAATAPGVPLLLACATLSQWLSLVLFLVLAAVMHFVVWVQVPGWVREPEAAEG</sequence>
<name>A0A1U7NY15_9DEIO</name>
<accession>A0A1U7NY15</accession>
<reference evidence="2 3" key="1">
    <citation type="submission" date="2017-01" db="EMBL/GenBank/DDBJ databases">
        <title>Genome Analysis of Deinococcus marmoris KOPRI26562.</title>
        <authorList>
            <person name="Kim J.H."/>
            <person name="Oh H.-M."/>
        </authorList>
    </citation>
    <scope>NUCLEOTIDE SEQUENCE [LARGE SCALE GENOMIC DNA]</scope>
    <source>
        <strain evidence="2 3">KOPRI26562</strain>
    </source>
</reference>
<evidence type="ECO:0000313" key="3">
    <source>
        <dbReference type="Proteomes" id="UP000186607"/>
    </source>
</evidence>
<keyword evidence="1" id="KW-0472">Membrane</keyword>
<protein>
    <submittedName>
        <fullName evidence="2">Uncharacterized protein</fullName>
    </submittedName>
</protein>
<keyword evidence="1" id="KW-0812">Transmembrane</keyword>
<proteinExistence type="predicted"/>
<dbReference type="RefSeq" id="WP_075833081.1">
    <property type="nucleotide sequence ID" value="NZ_MSTI01000086.1"/>
</dbReference>
<evidence type="ECO:0000256" key="1">
    <source>
        <dbReference type="SAM" id="Phobius"/>
    </source>
</evidence>
<dbReference type="Proteomes" id="UP000186607">
    <property type="component" value="Unassembled WGS sequence"/>
</dbReference>
<organism evidence="2 3">
    <name type="scientific">Deinococcus marmoris</name>
    <dbReference type="NCBI Taxonomy" id="249408"/>
    <lineage>
        <taxon>Bacteria</taxon>
        <taxon>Thermotogati</taxon>
        <taxon>Deinococcota</taxon>
        <taxon>Deinococci</taxon>
        <taxon>Deinococcales</taxon>
        <taxon>Deinococcaceae</taxon>
        <taxon>Deinococcus</taxon>
    </lineage>
</organism>
<comment type="caution">
    <text evidence="2">The sequence shown here is derived from an EMBL/GenBank/DDBJ whole genome shotgun (WGS) entry which is preliminary data.</text>
</comment>
<keyword evidence="3" id="KW-1185">Reference proteome</keyword>
<gene>
    <name evidence="2" type="ORF">BOO71_0007696</name>
</gene>
<feature type="transmembrane region" description="Helical" evidence="1">
    <location>
        <begin position="50"/>
        <end position="73"/>
    </location>
</feature>
<feature type="transmembrane region" description="Helical" evidence="1">
    <location>
        <begin position="113"/>
        <end position="132"/>
    </location>
</feature>
<evidence type="ECO:0000313" key="2">
    <source>
        <dbReference type="EMBL" id="OLV17808.1"/>
    </source>
</evidence>
<dbReference type="AlphaFoldDB" id="A0A1U7NY15"/>
<dbReference type="STRING" id="249408.BOO71_0007696"/>
<feature type="transmembrane region" description="Helical" evidence="1">
    <location>
        <begin position="23"/>
        <end position="44"/>
    </location>
</feature>